<evidence type="ECO:0000313" key="9">
    <source>
        <dbReference type="EMBL" id="AJQ95557.1"/>
    </source>
</evidence>
<evidence type="ECO:0000256" key="2">
    <source>
        <dbReference type="ARBA" id="ARBA00008520"/>
    </source>
</evidence>
<evidence type="ECO:0000256" key="8">
    <source>
        <dbReference type="SAM" id="SignalP"/>
    </source>
</evidence>
<dbReference type="PANTHER" id="PTHR43649:SF33">
    <property type="entry name" value="POLYGALACTURONAN_RHAMNOGALACTURONAN-BINDING PROTEIN YTCQ"/>
    <property type="match status" value="1"/>
</dbReference>
<evidence type="ECO:0000256" key="7">
    <source>
        <dbReference type="ARBA" id="ARBA00023288"/>
    </source>
</evidence>
<reference evidence="9 10" key="1">
    <citation type="submission" date="2014-01" db="EMBL/GenBank/DDBJ databases">
        <title>Full genme sequencing of cellulolytic bacterium Gynuella sunshinyii YC6258T gen. nov., sp. nov.</title>
        <authorList>
            <person name="Khan H."/>
            <person name="Chung E.J."/>
            <person name="Chung Y.R."/>
        </authorList>
    </citation>
    <scope>NUCLEOTIDE SEQUENCE [LARGE SCALE GENOMIC DNA]</scope>
    <source>
        <strain evidence="9 10">YC6258</strain>
    </source>
</reference>
<accession>A0A0C5VLG8</accession>
<gene>
    <name evidence="9" type="ORF">YC6258_03520</name>
</gene>
<keyword evidence="5" id="KW-0472">Membrane</keyword>
<dbReference type="RefSeq" id="WP_044617816.1">
    <property type="nucleotide sequence ID" value="NZ_CP007142.1"/>
</dbReference>
<keyword evidence="6" id="KW-0564">Palmitate</keyword>
<keyword evidence="9" id="KW-0762">Sugar transport</keyword>
<dbReference type="InterPro" id="IPR050490">
    <property type="entry name" value="Bact_solute-bd_prot1"/>
</dbReference>
<keyword evidence="10" id="KW-1185">Reference proteome</keyword>
<dbReference type="InterPro" id="IPR006059">
    <property type="entry name" value="SBP"/>
</dbReference>
<evidence type="ECO:0000256" key="4">
    <source>
        <dbReference type="ARBA" id="ARBA00022729"/>
    </source>
</evidence>
<feature type="chain" id="PRO_5002194647" evidence="8">
    <location>
        <begin position="24"/>
        <end position="420"/>
    </location>
</feature>
<protein>
    <submittedName>
        <fullName evidence="9">ABC-type sugar transport system, periplasmic component</fullName>
    </submittedName>
</protein>
<dbReference type="PANTHER" id="PTHR43649">
    <property type="entry name" value="ARABINOSE-BINDING PROTEIN-RELATED"/>
    <property type="match status" value="1"/>
</dbReference>
<dbReference type="EMBL" id="CP007142">
    <property type="protein sequence ID" value="AJQ95557.1"/>
    <property type="molecule type" value="Genomic_DNA"/>
</dbReference>
<organism evidence="9 10">
    <name type="scientific">Gynuella sunshinyii YC6258</name>
    <dbReference type="NCBI Taxonomy" id="1445510"/>
    <lineage>
        <taxon>Bacteria</taxon>
        <taxon>Pseudomonadati</taxon>
        <taxon>Pseudomonadota</taxon>
        <taxon>Gammaproteobacteria</taxon>
        <taxon>Oceanospirillales</taxon>
        <taxon>Saccharospirillaceae</taxon>
        <taxon>Gynuella</taxon>
    </lineage>
</organism>
<dbReference type="SUPFAM" id="SSF53850">
    <property type="entry name" value="Periplasmic binding protein-like II"/>
    <property type="match status" value="1"/>
</dbReference>
<evidence type="ECO:0000256" key="6">
    <source>
        <dbReference type="ARBA" id="ARBA00023139"/>
    </source>
</evidence>
<evidence type="ECO:0000256" key="5">
    <source>
        <dbReference type="ARBA" id="ARBA00023136"/>
    </source>
</evidence>
<dbReference type="Gene3D" id="3.40.190.10">
    <property type="entry name" value="Periplasmic binding protein-like II"/>
    <property type="match status" value="2"/>
</dbReference>
<dbReference type="OrthoDB" id="9804061at2"/>
<dbReference type="GO" id="GO:0042597">
    <property type="term" value="C:periplasmic space"/>
    <property type="evidence" value="ECO:0007669"/>
    <property type="project" value="UniProtKB-SubCell"/>
</dbReference>
<name>A0A0C5VLG8_9GAMM</name>
<sequence>MNTTHAVLAGLMLGSLSVFPALAAEPGWQISDVSGSITFYTARTDLIEQGHYDRWEKAFKEKYPAVTDVEVIGLTDYPGQIQPRMQSKDFGDVVLILDSIPRDQYGYFFEPLNDLGLKGEIYFEDFWSLNGKDYGYTQGVSTEGLVYHKPTLKKAGISVPLKTLDQWYDAAAKLKQSGSVPLAINMGAGWTMQQWDKLAGLIAGDYGHFNDMLKIQAPYAKGEPNRKAIDVVKTFFDNGWTEPDYVSNNWEESKGKVASGEYAMWFLGNWSIPQIGGYNDNWREEIGFMPIPVDNSGQPVVLFGHDWAYGVSAFSNNKTTAKAWVRFLLAEIDFADAGGFIPTLKKQHSSMPQLAEIMSYHPTVIEVKAVSSQFTEVANRARLDIFTGTYIRDLLAAKDFEGEINQINRRWATALRRVMH</sequence>
<dbReference type="HOGENOM" id="CLU_049575_0_0_6"/>
<comment type="similarity">
    <text evidence="2">Belongs to the bacterial solute-binding protein 1 family.</text>
</comment>
<dbReference type="AlphaFoldDB" id="A0A0C5VLG8"/>
<keyword evidence="3" id="KW-1003">Cell membrane</keyword>
<dbReference type="Pfam" id="PF01547">
    <property type="entry name" value="SBP_bac_1"/>
    <property type="match status" value="1"/>
</dbReference>
<keyword evidence="9" id="KW-0813">Transport</keyword>
<evidence type="ECO:0000313" key="10">
    <source>
        <dbReference type="Proteomes" id="UP000032266"/>
    </source>
</evidence>
<dbReference type="Proteomes" id="UP000032266">
    <property type="component" value="Chromosome"/>
</dbReference>
<evidence type="ECO:0000256" key="1">
    <source>
        <dbReference type="ARBA" id="ARBA00004418"/>
    </source>
</evidence>
<dbReference type="KEGG" id="gsn:YC6258_03520"/>
<keyword evidence="7" id="KW-0449">Lipoprotein</keyword>
<dbReference type="STRING" id="1445510.YC6258_03520"/>
<evidence type="ECO:0000256" key="3">
    <source>
        <dbReference type="ARBA" id="ARBA00022475"/>
    </source>
</evidence>
<proteinExistence type="inferred from homology"/>
<comment type="subcellular location">
    <subcellularLocation>
        <location evidence="1">Periplasm</location>
    </subcellularLocation>
</comment>
<keyword evidence="4 8" id="KW-0732">Signal</keyword>
<feature type="signal peptide" evidence="8">
    <location>
        <begin position="1"/>
        <end position="23"/>
    </location>
</feature>